<evidence type="ECO:0000256" key="1">
    <source>
        <dbReference type="ARBA" id="ARBA00004196"/>
    </source>
</evidence>
<keyword evidence="4" id="KW-0964">Secreted</keyword>
<dbReference type="SUPFAM" id="SSF54001">
    <property type="entry name" value="Cysteine proteinases"/>
    <property type="match status" value="1"/>
</dbReference>
<organism evidence="9 10">
    <name type="scientific">Methanobrevibacter arboriphilus JCM 13429 = DSM 1125</name>
    <dbReference type="NCBI Taxonomy" id="1300164"/>
    <lineage>
        <taxon>Archaea</taxon>
        <taxon>Methanobacteriati</taxon>
        <taxon>Methanobacteriota</taxon>
        <taxon>Methanomada group</taxon>
        <taxon>Methanobacteria</taxon>
        <taxon>Methanobacteriales</taxon>
        <taxon>Methanobacteriaceae</taxon>
        <taxon>Methanobrevibacter</taxon>
    </lineage>
</organism>
<evidence type="ECO:0000259" key="8">
    <source>
        <dbReference type="SMART" id="SM00645"/>
    </source>
</evidence>
<dbReference type="InterPro" id="IPR000169">
    <property type="entry name" value="Pept_cys_AS"/>
</dbReference>
<accession>A0A1V6N5D9</accession>
<dbReference type="OrthoDB" id="78423at2157"/>
<keyword evidence="7" id="KW-0998">Cell outer membrane</keyword>
<proteinExistence type="predicted"/>
<name>A0A1V6N5D9_METAZ</name>
<dbReference type="GO" id="GO:0008234">
    <property type="term" value="F:cysteine-type peptidase activity"/>
    <property type="evidence" value="ECO:0007669"/>
    <property type="project" value="InterPro"/>
</dbReference>
<dbReference type="InterPro" id="IPR013783">
    <property type="entry name" value="Ig-like_fold"/>
</dbReference>
<dbReference type="Gene3D" id="2.60.40.1170">
    <property type="entry name" value="Mu homology domain, subdomain B"/>
    <property type="match status" value="1"/>
</dbReference>
<reference evidence="9 10" key="1">
    <citation type="submission" date="2014-12" db="EMBL/GenBank/DDBJ databases">
        <title>Genome sequence of Methanobrevibacter arboriphilicus DH1, DSM1125.</title>
        <authorList>
            <person name="Poehlein A."/>
            <person name="Thauer R.K."/>
            <person name="Seedorf H."/>
            <person name="Daniel R."/>
        </authorList>
    </citation>
    <scope>NUCLEOTIDE SEQUENCE [LARGE SCALE GENOMIC DNA]</scope>
    <source>
        <strain evidence="9 10">DH1</strain>
    </source>
</reference>
<comment type="caution">
    <text evidence="9">The sequence shown here is derived from an EMBL/GenBank/DDBJ whole genome shotgun (WGS) entry which is preliminary data.</text>
</comment>
<dbReference type="InterPro" id="IPR006626">
    <property type="entry name" value="PbH1"/>
</dbReference>
<dbReference type="Pfam" id="PF18560">
    <property type="entry name" value="Lectin_like"/>
    <property type="match status" value="1"/>
</dbReference>
<dbReference type="NCBIfam" id="TIGR01376">
    <property type="entry name" value="POMP_repeat"/>
    <property type="match status" value="1"/>
</dbReference>
<dbReference type="PANTHER" id="PTHR11319">
    <property type="entry name" value="G PROTEIN-COUPLED RECEPTOR-RELATED"/>
    <property type="match status" value="1"/>
</dbReference>
<dbReference type="Pfam" id="PF00112">
    <property type="entry name" value="Peptidase_C1"/>
    <property type="match status" value="1"/>
</dbReference>
<dbReference type="Gene3D" id="2.60.40.10">
    <property type="entry name" value="Immunoglobulins"/>
    <property type="match status" value="1"/>
</dbReference>
<dbReference type="InterPro" id="IPR040528">
    <property type="entry name" value="Lectin-like"/>
</dbReference>
<evidence type="ECO:0000256" key="5">
    <source>
        <dbReference type="ARBA" id="ARBA00022729"/>
    </source>
</evidence>
<comment type="subcellular location">
    <subcellularLocation>
        <location evidence="1">Cell envelope</location>
    </subcellularLocation>
    <subcellularLocation>
        <location evidence="2">Cell outer membrane</location>
    </subcellularLocation>
    <subcellularLocation>
        <location evidence="3">Secreted</location>
    </subcellularLocation>
</comment>
<evidence type="ECO:0000313" key="9">
    <source>
        <dbReference type="EMBL" id="OQD59832.1"/>
    </source>
</evidence>
<evidence type="ECO:0000256" key="6">
    <source>
        <dbReference type="ARBA" id="ARBA00023136"/>
    </source>
</evidence>
<dbReference type="PROSITE" id="PS00139">
    <property type="entry name" value="THIOL_PROTEASE_CYS"/>
    <property type="match status" value="1"/>
</dbReference>
<keyword evidence="10" id="KW-1185">Reference proteome</keyword>
<evidence type="ECO:0000256" key="3">
    <source>
        <dbReference type="ARBA" id="ARBA00004613"/>
    </source>
</evidence>
<dbReference type="Gene3D" id="3.90.70.10">
    <property type="entry name" value="Cysteine proteinases"/>
    <property type="match status" value="1"/>
</dbReference>
<gene>
    <name evidence="9" type="ORF">MBBAR_1c02400</name>
</gene>
<dbReference type="CDD" id="cd02619">
    <property type="entry name" value="Peptidase_C1"/>
    <property type="match status" value="1"/>
</dbReference>
<dbReference type="RefSeq" id="WP_080459451.1">
    <property type="nucleotide sequence ID" value="NZ_JXMW01000001.1"/>
</dbReference>
<dbReference type="SMART" id="SM00645">
    <property type="entry name" value="Pept_C1"/>
    <property type="match status" value="1"/>
</dbReference>
<feature type="domain" description="Peptidase C1A papain C-terminal" evidence="8">
    <location>
        <begin position="472"/>
        <end position="693"/>
    </location>
</feature>
<dbReference type="InterPro" id="IPR038765">
    <property type="entry name" value="Papain-like_cys_pep_sf"/>
</dbReference>
<dbReference type="AlphaFoldDB" id="A0A1V6N5D9"/>
<evidence type="ECO:0000256" key="4">
    <source>
        <dbReference type="ARBA" id="ARBA00022525"/>
    </source>
</evidence>
<dbReference type="SUPFAM" id="SSF51126">
    <property type="entry name" value="Pectin lyase-like"/>
    <property type="match status" value="2"/>
</dbReference>
<keyword evidence="6" id="KW-0472">Membrane</keyword>
<dbReference type="Pfam" id="PF02415">
    <property type="entry name" value="Chlam_PMP"/>
    <property type="match status" value="3"/>
</dbReference>
<keyword evidence="5" id="KW-0732">Signal</keyword>
<dbReference type="SMART" id="SM00710">
    <property type="entry name" value="PbH1"/>
    <property type="match status" value="6"/>
</dbReference>
<dbReference type="InterPro" id="IPR003368">
    <property type="entry name" value="POMP_repeat"/>
</dbReference>
<dbReference type="Proteomes" id="UP000191661">
    <property type="component" value="Unassembled WGS sequence"/>
</dbReference>
<dbReference type="GO" id="GO:0005576">
    <property type="term" value="C:extracellular region"/>
    <property type="evidence" value="ECO:0007669"/>
    <property type="project" value="UniProtKB-SubCell"/>
</dbReference>
<dbReference type="PANTHER" id="PTHR11319:SF35">
    <property type="entry name" value="OUTER MEMBRANE PROTEIN PMPC-RELATED"/>
    <property type="match status" value="1"/>
</dbReference>
<dbReference type="InterPro" id="IPR011050">
    <property type="entry name" value="Pectin_lyase_fold/virulence"/>
</dbReference>
<dbReference type="EMBL" id="JXMW01000001">
    <property type="protein sequence ID" value="OQD59832.1"/>
    <property type="molecule type" value="Genomic_DNA"/>
</dbReference>
<evidence type="ECO:0000313" key="10">
    <source>
        <dbReference type="Proteomes" id="UP000191661"/>
    </source>
</evidence>
<evidence type="ECO:0000256" key="7">
    <source>
        <dbReference type="ARBA" id="ARBA00023237"/>
    </source>
</evidence>
<sequence>MKTFKNLSKGMILTLILILFFLTLSITSAADIHINTTNDTLSNVVDMANDTDNIYLDTGTYNFSHISNVNGIIVNKNLTIVGKSRENTIIDAEKTGRIFNITTGNTLTLINITLINGNTAGAGGGIYSQGTLKITNTNFFNNSANVGGAIFNSGGANFSLNSSTFTNNSANNGAAIYKIGGNLNISDVEFINNSATWSNLYFINSNVTIVNSTFANISSKYAGAIYSSNGYLRIYNTSFLNIHVNETGGAIGLKDNYYAIINNSTFINTTSESNGGAIYFDSQYRYENSSGYELEIYDSDFINCSSNFGGALLLLNGDLIVSDSNFRNNSAYLDGGAIYTSFSNVFIARSNFTGNKVLYNLSDRGAQGGALYFDNSEIVLLNSTLENNSATLNGGAIYTYDTNLSVSDTIFINNSAVNGSGIYCDFSKDINLTNNQYNNDTISLNNTPYAFIMTYPGAVLALVNNSIILVNLPSKFDLRDFGWVSSVKNQGSMGACWTFGALGALESALLKATNIEYDFSENNMQNSMVQYSKYGIIGLTEGGGDWTALAYLLSWLGTFPTEYDSYDELGKISPIIVTNNDIHIQDIIIIPPRNGSMDNNLIKDAILKYGALTVSYHVNNSYFNPSTNAYYYNGSDHANHAVSVIGWDDNYSKDNFATTPIGDGAFIVKNSWGTDWADGGYFYVSYYDTSFATDGISSGYIINNTVNYNKNYQYDLSGLSRFISSPLNSTYVYYSNEFEAIEDDLIAAVGTYFDDYDNDYEISIYVNGVLKYIQEGKTNFPGFATIKLNDYIQIKKGDIFKVVMKSSVIPVMQYSRSHLLANTSFVNLGDGEWVDLYELNMTACLKVYTVKNPIITNSTIIVGPSIVDIGRNVTINGQLANYSGNGSDILNVIVDGNQILVFISNNGIWSLNYITNKTGKINVTVNYQGNENYTGFTNTTIFNVKGLLTTITMNNFKGTYNKLVTLSTTLKSNGKTLAGQTVKFYVNGKYVGQGKTNSKGVATYKYKVGKTGNLIVKGIFTNTSVYDSSSKSSKLTVPKLSELKIKNKLLVKKRTAKIKSIIANLGYNKGTFKLTFKLAKGLTYKKPKVSTGKISYNKKTKTLTWMIKNLKVNKAKSAAIKWNLKAKKGKYNLTPKLVKNNYIKLLYNNKLSFKVK</sequence>
<dbReference type="GO" id="GO:0006508">
    <property type="term" value="P:proteolysis"/>
    <property type="evidence" value="ECO:0007669"/>
    <property type="project" value="InterPro"/>
</dbReference>
<evidence type="ECO:0000256" key="2">
    <source>
        <dbReference type="ARBA" id="ARBA00004442"/>
    </source>
</evidence>
<dbReference type="InterPro" id="IPR000668">
    <property type="entry name" value="Peptidase_C1A_C"/>
</dbReference>
<protein>
    <submittedName>
        <fullName evidence="9">Adhesin-like protein</fullName>
    </submittedName>
</protein>